<dbReference type="eggNOG" id="COG0318">
    <property type="taxonomic scope" value="Bacteria"/>
</dbReference>
<dbReference type="InterPro" id="IPR000873">
    <property type="entry name" value="AMP-dep_synth/lig_dom"/>
</dbReference>
<dbReference type="PROSITE" id="PS00455">
    <property type="entry name" value="AMP_BINDING"/>
    <property type="match status" value="1"/>
</dbReference>
<comment type="caution">
    <text evidence="3">The sequence shown here is derived from an EMBL/GenBank/DDBJ whole genome shotgun (WGS) entry which is preliminary data.</text>
</comment>
<reference evidence="3 4" key="1">
    <citation type="journal article" date="2015" name="Antonie Van Leeuwenhoek">
        <title>Pseudooceanicola atlanticus gen. nov. sp. nov., isolated from surface seawater of the Atlantic Ocean and reclassification of Oceanicola batsensis, Oceanicola marinus, Oceanicola nitratireducens, Oceanicola nanhaiensis, Oceanicola antarcticus and Oceanicola flagellatus, as Pseudooceanicola batsensis comb. nov., Pseudooceanicola marinus comb. nov., Pseudooceanicola nitratireducens comb. nov., Pseudooceanicola nanhaiensis comb. nov., Pseudooceanicola antarcticus comb. nov., and Pseudooceanicola flagellatus comb. nov.</title>
        <authorList>
            <person name="Lai Q."/>
            <person name="Li G."/>
            <person name="Liu X."/>
            <person name="Du Y."/>
            <person name="Sun F."/>
            <person name="Shao Z."/>
        </authorList>
    </citation>
    <scope>NUCLEOTIDE SEQUENCE [LARGE SCALE GENOMIC DNA]</scope>
    <source>
        <strain evidence="3 4">22II-s11g</strain>
    </source>
</reference>
<dbReference type="InterPro" id="IPR020845">
    <property type="entry name" value="AMP-binding_CS"/>
</dbReference>
<dbReference type="InterPro" id="IPR025110">
    <property type="entry name" value="AMP-bd_C"/>
</dbReference>
<evidence type="ECO:0000313" key="4">
    <source>
        <dbReference type="Proteomes" id="UP000030004"/>
    </source>
</evidence>
<dbReference type="Gene3D" id="3.30.300.30">
    <property type="match status" value="1"/>
</dbReference>
<dbReference type="EMBL" id="AQQX01000003">
    <property type="protein sequence ID" value="KGM48946.1"/>
    <property type="molecule type" value="Genomic_DNA"/>
</dbReference>
<dbReference type="Pfam" id="PF13193">
    <property type="entry name" value="AMP-binding_C"/>
    <property type="match status" value="1"/>
</dbReference>
<name>A0A0A0EDB1_9RHOB</name>
<dbReference type="PANTHER" id="PTHR43767:SF7">
    <property type="entry name" value="MEDIUM_LONG-CHAIN-FATTY-ACID--COA LIGASE FADD8"/>
    <property type="match status" value="1"/>
</dbReference>
<evidence type="ECO:0000259" key="1">
    <source>
        <dbReference type="Pfam" id="PF00501"/>
    </source>
</evidence>
<evidence type="ECO:0000313" key="3">
    <source>
        <dbReference type="EMBL" id="KGM48946.1"/>
    </source>
</evidence>
<gene>
    <name evidence="3" type="ORF">ATO9_09605</name>
</gene>
<dbReference type="AlphaFoldDB" id="A0A0A0EDB1"/>
<proteinExistence type="predicted"/>
<dbReference type="SUPFAM" id="SSF56801">
    <property type="entry name" value="Acetyl-CoA synthetase-like"/>
    <property type="match status" value="1"/>
</dbReference>
<keyword evidence="3" id="KW-0436">Ligase</keyword>
<feature type="domain" description="AMP-dependent synthetase/ligase" evidence="1">
    <location>
        <begin position="8"/>
        <end position="348"/>
    </location>
</feature>
<dbReference type="Proteomes" id="UP000030004">
    <property type="component" value="Unassembled WGS sequence"/>
</dbReference>
<dbReference type="OrthoDB" id="9803968at2"/>
<dbReference type="RefSeq" id="WP_043747779.1">
    <property type="nucleotide sequence ID" value="NZ_AQQX01000003.1"/>
</dbReference>
<dbReference type="InterPro" id="IPR042099">
    <property type="entry name" value="ANL_N_sf"/>
</dbReference>
<dbReference type="InterPro" id="IPR045851">
    <property type="entry name" value="AMP-bd_C_sf"/>
</dbReference>
<organism evidence="3 4">
    <name type="scientific">Pseudooceanicola atlanticus</name>
    <dbReference type="NCBI Taxonomy" id="1461694"/>
    <lineage>
        <taxon>Bacteria</taxon>
        <taxon>Pseudomonadati</taxon>
        <taxon>Pseudomonadota</taxon>
        <taxon>Alphaproteobacteria</taxon>
        <taxon>Rhodobacterales</taxon>
        <taxon>Paracoccaceae</taxon>
        <taxon>Pseudooceanicola</taxon>
    </lineage>
</organism>
<accession>A0A0A0EDB1</accession>
<protein>
    <submittedName>
        <fullName evidence="3">Fatty-acid--CoA ligase</fullName>
    </submittedName>
</protein>
<keyword evidence="4" id="KW-1185">Reference proteome</keyword>
<feature type="domain" description="AMP-binding enzyme C-terminal" evidence="2">
    <location>
        <begin position="398"/>
        <end position="471"/>
    </location>
</feature>
<dbReference type="Gene3D" id="3.40.50.12780">
    <property type="entry name" value="N-terminal domain of ligase-like"/>
    <property type="match status" value="1"/>
</dbReference>
<dbReference type="Pfam" id="PF00501">
    <property type="entry name" value="AMP-binding"/>
    <property type="match status" value="1"/>
</dbReference>
<dbReference type="PANTHER" id="PTHR43767">
    <property type="entry name" value="LONG-CHAIN-FATTY-ACID--COA LIGASE"/>
    <property type="match status" value="1"/>
</dbReference>
<dbReference type="GO" id="GO:0016877">
    <property type="term" value="F:ligase activity, forming carbon-sulfur bonds"/>
    <property type="evidence" value="ECO:0007669"/>
    <property type="project" value="UniProtKB-ARBA"/>
</dbReference>
<dbReference type="STRING" id="1461694.ATO9_09605"/>
<sequence>MQIGSLIRRAARHFKTAPCLVQDDRVMSFAEFDAATDRLGNALLASGLEPGDQVGVLLPNSIECIVAYYALAKSGLVRVGMNTRETIGDHAYKLTDSQSRAVIHPGDDDFPVEMKIDLATLNRMIDTGDSTPCSVARALDAPYRMGYTGGTTGQPKAVTLTERGELAELSAFLTDLMPDIREGDTFLHAAPIAHASGAFFLPALVRGARSLMMTKFDAAQFVDMAQAEKATLTFLVPTMLSMILEEPGCADATFDLRRIAYGASPISEAVLRRAEARFGQVFAQCYGQAESPMVITCLKPEDHDRIGSCGRPFTIVEVKVLDDDDNEVPVGETGEICCRGPQTMAYYWNRPEATAKTFRNGWLHTGDVGRMDEDGFFYILDRKNDMLISGGYNVYPREVEDILLEVEGVVEVAVIGLPDEKWGDRVHAVVSGRPGLDPDAVLKHAKSRLAGHKCPKGVDVWDSLPKSGAGKILRRKVRDDMIAGSKHREMSE</sequence>
<evidence type="ECO:0000259" key="2">
    <source>
        <dbReference type="Pfam" id="PF13193"/>
    </source>
</evidence>
<dbReference type="InterPro" id="IPR050237">
    <property type="entry name" value="ATP-dep_AMP-bd_enzyme"/>
</dbReference>